<dbReference type="Pfam" id="PF12951">
    <property type="entry name" value="PATR"/>
    <property type="match status" value="21"/>
</dbReference>
<evidence type="ECO:0000259" key="2">
    <source>
        <dbReference type="PROSITE" id="PS51208"/>
    </source>
</evidence>
<sequence>MLDLKQDTDGLISNVILDGNAAGLGASSGSVEKDGTGLITLSGDNGYTGGTTISQGGLGAGNDSAFGTGAVTMASGTEVAFAGDGLTLANDFNLNGNATFKVDGSQSDAVNGIISDGSTPGTLVKTGTGTLVLGGENTNTGGADIQAGSLEITSAGALGGKNTGLVKDDGTLILALSGDGAVSKAIYGTGSIEKVGADTVTLTASDNGTGAMTVDAGTLVLGAAAGPAGRTVTVAAGATLDTSVGGLAALSLSGSGTVALGAAPFFLVQADGTFSGAMSGSGEMTIVGGTETLSGVQAGQAALGVDAGADLDITGAVSARALAGAGSVTLADGSDLTLKGDGSFAGDITGAGALAIEGQQTLSGKNTFTGGTAIAVGAGLTVADTAAGAAGLAGAVADGGSLTVDNTTDPTHSTTLAGDITGAGAVIAKDGALVMAGANSFSGGLHGENAAITATTASLGTGGVALDGGSLTLAQDTDGTATDAISGTGSLIKTGRGTLTLSSASSYTGGTDIQAGTVATTDVAAFGSGMVNMGEGTTVSFAADGLTLANNFILNGDPTIEVDGSQSDTVSGALTDGGTPGDLVKTGTGTLSLTGSNSYSGTTEVAAGTLRVDGDSSAATGALTVDGGAALGGVGTIGGSVTVLSGATLTPGDTGAGTLTIGGSLTLADGATTQYDLAQPGVVGGAQNDLVKVGGDLHLGGTLNVTADPASVTVLPAGVYRLFDYGGSLSGSESIGTLALAGGEASGIQTSVSGEVNLVVVSMAAAFWNGSGTGNGVLAGGTGTWSVTQESWTDTQADILVSYNPVTLAVFEGQAGTVHVDDGAGKVLVGSMQFANADGQSYVVSGDTLYAAGQTLGVNVGDGTAAGAGIRAEIDSAIDDSQVAGGAQLVKTGLGTLVLGGDNTYTGGTDIQSGTVEVTNAAALGTGAVRDDAALTLALAGDGTVANAISGTGSITKTGSSSVTLTGADTGTGAMTVDAGTLALGADAGPAGRVVSVAAGATLDTSAGDMAAVSLAGAGTLNVGAETLTLSRAAGTFAGNVAGTGMLDVAGGTETLSGAQAGQAALGVAAGADLDITGAVSARALAGAGSVALADGSVLTLKGDGSFAGDIAGAGALSIEGQQTLTGENTFTGGTDITSGAGLTVADTATHAAGLAGAVTDDGSLTVDNTTDPTHSTTLAGDITGAGVVIAKDGALALAGANSFAGGLHGENAAITARTASLGTGGVALDGGSLTLAQDTDGATADAISGTGSLIKTGRGTLTLSGPSTYTGGTAIQAGTVEVTDAGALGTGAVQDDAALTLALASDGTVGNAISGTGAIEKTGSSSVTLTGTNSYSGGTTISGGTLSGTTGALGTGQITDNAALDIDGTGSLANTVTGAGSLTKTGAGDLALTGANTFTGGLDIASGSVTAAAPGLGAGAIRDDGGLIVQQDTTAAIAADITGTGHLTKEGTGTLSLTGSNSYSGTTEVAAGTLRVDGDSSAATGALTVDGGAALGGVGTIGGSVTVLSGATLTPGDAGAGALTIGGSLTLADGATTQYDLGLPGVVGGAQNDLVKVGGDLHLGGTLNVTADPTSGTTLADGIYRLYEYGGTLTGTQSLSGSLPIAGGDAAGMQTSVSGQVNLVISSMNTEFWNGGGKADGTLTGGAGNWQAAGAGWTNLAADVDGAWNNGSMAVFEGQAGNVHVDDSAGKVLVGSMQFANADGQSYVVSGDTLYAAGQTLGVNVGDGTAAGAGIRAEIDSAIDDSQVAGGAQLVKTGLGTLVLGGDNTYTGGTDIQSGTVEVTNAAALGTGVVRDDAALTLALAGDGTVANAISGTGSITKTGSSSVTLTGADTGTGAMTVDAGTLALGADAGPAGRVVSVAAGAKLDTSAGDMAAVSLAGAGTLNVGAETLTLSRAAGTFAGNVAGTGMLDVAGGTETLSGAQAGQAALGVAAGAELDIAGAVSARALAGAGGVALAAGADLTLRSDRDSSSSNAISGRGHLTKSGGGRLALAGVGTWTGGTAIDAGTLSGGVDAFGTGAIVDNAALEVDADRDVTFSNSVSGTGAVAYDLAKDADVTVTGVNSYTGGTDIETGTVTGGAGAFGSGSITDNGRLVVDQASDATMGNAIGGTGSLTKEGAGNLTLTGHNDYAGGTDIEHGTLTAGTDSLGTGAITDNASLVLKQDYNGTVAGVISGSGSVTKLGTGDVTLQGVNTYTGGTNVLTGTLTGTISSFGTGAISVAKGAVLDIDQKTDPEMANAISGAGAVVKSNTGTVVMTGSDTHTGGTIVTAGTLVTTAANLAGGQVVNNATLIVKQDSGTADLNSSISGSGSLVKQGSGVLNVTGNTSGLTGATEVQDGTLNIESDTTSDITTRPGSVLSGQGAVGNTVIETGSTLSPAGDGIGTLRVAGDLVMDQGASLKSNTDGTHTDLVNVTGSARVTGAAEVLSSTGNVSLRYGQSLTILHANGGVTGRFGGFTTNIASLYPFLTPGLVYDADDVMVSLVRNQAVAFGAYAISRNQQTVATALDGASLSNPIVTAVEQQSGEQSRRSYDSLSGEIRASVKTSLIQDTQLVRSAVFDRLASAECGMAAGGLSTASLKSGQKTASGHCESGPVLWGEAFGDHGHNDSNGTAGSMKRTSAGFIMGLDSLVADTNIRVGGLVSYGHDRFSIGDGRASSGRADNLTIGGYAGTHWKRFMVRGGATYAWNMLNMTRSVVAGGFHDHETGRALGGTAQGFGELAYHLGDDRDGFEPFGQVAYVNQSLGGSREHGGAAALRTRGSDTGVTFATFGMRGSKSFTVKPGFDLSVFGSAAYRHAFGGLTPTAHQAFAGAGGMDVAGTPLAGDAAVLQAGVSYKVGKNVDVGLSYTGQFGTGYRDNAIQAHAKVNF</sequence>
<dbReference type="Proteomes" id="UP000189055">
    <property type="component" value="Plasmid pAC1084_1"/>
</dbReference>
<protein>
    <recommendedName>
        <fullName evidence="2">Autotransporter domain-containing protein</fullName>
    </recommendedName>
</protein>
<evidence type="ECO:0000313" key="4">
    <source>
        <dbReference type="Proteomes" id="UP000189055"/>
    </source>
</evidence>
<dbReference type="InterPro" id="IPR013425">
    <property type="entry name" value="Autotrns_rpt"/>
</dbReference>
<dbReference type="KEGG" id="aper:A0U91_16620"/>
<dbReference type="NCBIfam" id="TIGR02601">
    <property type="entry name" value="autotrns_rpt"/>
    <property type="match status" value="13"/>
</dbReference>
<dbReference type="InterPro" id="IPR051551">
    <property type="entry name" value="Autotransporter_adhesion"/>
</dbReference>
<accession>A0A1U9LK12</accession>
<dbReference type="SUPFAM" id="SSF51126">
    <property type="entry name" value="Pectin lyase-like"/>
    <property type="match status" value="9"/>
</dbReference>
<dbReference type="PANTHER" id="PTHR35037:SF3">
    <property type="entry name" value="C-TERMINAL REGION OF AIDA-LIKE PROTEIN"/>
    <property type="match status" value="1"/>
</dbReference>
<evidence type="ECO:0000256" key="1">
    <source>
        <dbReference type="ARBA" id="ARBA00022729"/>
    </source>
</evidence>
<dbReference type="SMART" id="SM00869">
    <property type="entry name" value="Autotransporter"/>
    <property type="match status" value="1"/>
</dbReference>
<gene>
    <name evidence="3" type="ORF">A0U91_16620</name>
</gene>
<dbReference type="Gene3D" id="2.160.20.20">
    <property type="match status" value="4"/>
</dbReference>
<dbReference type="EMBL" id="CP014688">
    <property type="protein sequence ID" value="AQT06630.1"/>
    <property type="molecule type" value="Genomic_DNA"/>
</dbReference>
<evidence type="ECO:0000313" key="3">
    <source>
        <dbReference type="EMBL" id="AQT06630.1"/>
    </source>
</evidence>
<name>A0A1U9LK12_9PROT</name>
<geneLocation type="plasmid" evidence="4">
    <name>pac1084_1</name>
</geneLocation>
<reference evidence="3 4" key="1">
    <citation type="submission" date="2016-03" db="EMBL/GenBank/DDBJ databases">
        <title>Acetic acid bacteria sequencing.</title>
        <authorList>
            <person name="Brandt J."/>
            <person name="Jakob F."/>
            <person name="Vogel R.F."/>
        </authorList>
    </citation>
    <scope>NUCLEOTIDE SEQUENCE [LARGE SCALE GENOMIC DNA]</scope>
    <source>
        <strain evidence="3 4">TMW2.1084</strain>
        <plasmid evidence="4">pac1084_1</plasmid>
    </source>
</reference>
<keyword evidence="1" id="KW-0732">Signal</keyword>
<feature type="domain" description="Autotransporter" evidence="2">
    <location>
        <begin position="2591"/>
        <end position="2870"/>
    </location>
</feature>
<dbReference type="InterPro" id="IPR011050">
    <property type="entry name" value="Pectin_lyase_fold/virulence"/>
</dbReference>
<keyword evidence="3" id="KW-0614">Plasmid</keyword>
<dbReference type="PROSITE" id="PS51208">
    <property type="entry name" value="AUTOTRANSPORTER"/>
    <property type="match status" value="1"/>
</dbReference>
<proteinExistence type="predicted"/>
<organism evidence="3 4">
    <name type="scientific">Acetobacter persici</name>
    <dbReference type="NCBI Taxonomy" id="1076596"/>
    <lineage>
        <taxon>Bacteria</taxon>
        <taxon>Pseudomonadati</taxon>
        <taxon>Pseudomonadota</taxon>
        <taxon>Alphaproteobacteria</taxon>
        <taxon>Acetobacterales</taxon>
        <taxon>Acetobacteraceae</taxon>
        <taxon>Acetobacter</taxon>
    </lineage>
</organism>
<dbReference type="InterPro" id="IPR005546">
    <property type="entry name" value="Autotransporte_beta"/>
</dbReference>
<dbReference type="InterPro" id="IPR036709">
    <property type="entry name" value="Autotransporte_beta_dom_sf"/>
</dbReference>
<dbReference type="PANTHER" id="PTHR35037">
    <property type="entry name" value="C-TERMINAL REGION OF AIDA-LIKE PROTEIN"/>
    <property type="match status" value="1"/>
</dbReference>
<dbReference type="SUPFAM" id="SSF103515">
    <property type="entry name" value="Autotransporter"/>
    <property type="match status" value="1"/>
</dbReference>
<dbReference type="InterPro" id="IPR012332">
    <property type="entry name" value="Autotransporter_pectin_lyase_C"/>
</dbReference>